<dbReference type="eggNOG" id="ENOG5033QJJ">
    <property type="taxonomic scope" value="Bacteria"/>
</dbReference>
<keyword evidence="2" id="KW-0255">Endonuclease</keyword>
<keyword evidence="3" id="KW-1185">Reference proteome</keyword>
<dbReference type="KEGG" id="mbc:MYB_02690"/>
<evidence type="ECO:0000313" key="2">
    <source>
        <dbReference type="EMBL" id="AHH45539.1"/>
    </source>
</evidence>
<dbReference type="GO" id="GO:0008270">
    <property type="term" value="F:zinc ion binding"/>
    <property type="evidence" value="ECO:0007669"/>
    <property type="project" value="InterPro"/>
</dbReference>
<protein>
    <submittedName>
        <fullName evidence="2">Putative restriction endonuclease</fullName>
    </submittedName>
</protein>
<dbReference type="InterPro" id="IPR002711">
    <property type="entry name" value="HNH"/>
</dbReference>
<dbReference type="EMBL" id="CP007154">
    <property type="protein sequence ID" value="AHH45539.1"/>
    <property type="molecule type" value="Genomic_DNA"/>
</dbReference>
<dbReference type="AlphaFoldDB" id="W5UTH8"/>
<dbReference type="PATRIC" id="fig|743966.3.peg.541"/>
<dbReference type="HOGENOM" id="CLU_057674_0_0_14"/>
<keyword evidence="2" id="KW-0378">Hydrolase</keyword>
<evidence type="ECO:0000313" key="3">
    <source>
        <dbReference type="Proteomes" id="UP000019229"/>
    </source>
</evidence>
<evidence type="ECO:0000259" key="1">
    <source>
        <dbReference type="SMART" id="SM00507"/>
    </source>
</evidence>
<reference evidence="2 3" key="1">
    <citation type="journal article" date="2014" name="Genome Announc.">
        <title>Complete Genome Sequence of Mycoplasma bovoculi Strain M165/69T (ATCC 29104).</title>
        <authorList>
            <person name="Calcutt M.J."/>
            <person name="Foecking M.F."/>
        </authorList>
    </citation>
    <scope>NUCLEOTIDE SEQUENCE [LARGE SCALE GENOMIC DNA]</scope>
    <source>
        <strain evidence="2">M165/69</strain>
    </source>
</reference>
<dbReference type="SMART" id="SM00507">
    <property type="entry name" value="HNHc"/>
    <property type="match status" value="1"/>
</dbReference>
<proteinExistence type="predicted"/>
<name>W5UTH8_9BACT</name>
<dbReference type="Gene3D" id="1.10.30.50">
    <property type="match status" value="1"/>
</dbReference>
<feature type="domain" description="HNH nuclease" evidence="1">
    <location>
        <begin position="311"/>
        <end position="373"/>
    </location>
</feature>
<dbReference type="CDD" id="cd00085">
    <property type="entry name" value="HNHc"/>
    <property type="match status" value="1"/>
</dbReference>
<dbReference type="Proteomes" id="UP000019229">
    <property type="component" value="Chromosome"/>
</dbReference>
<organism evidence="2 3">
    <name type="scientific">Mesomycoplasma bovoculi M165/69</name>
    <dbReference type="NCBI Taxonomy" id="743966"/>
    <lineage>
        <taxon>Bacteria</taxon>
        <taxon>Bacillati</taxon>
        <taxon>Mycoplasmatota</taxon>
        <taxon>Mycoplasmoidales</taxon>
        <taxon>Metamycoplasmataceae</taxon>
        <taxon>Mesomycoplasma</taxon>
    </lineage>
</organism>
<accession>W5UTH8</accession>
<dbReference type="REBASE" id="78851">
    <property type="entry name" value="Mbo165ORF2680P"/>
</dbReference>
<dbReference type="InterPro" id="IPR003615">
    <property type="entry name" value="HNH_nuc"/>
</dbReference>
<dbReference type="GO" id="GO:0003676">
    <property type="term" value="F:nucleic acid binding"/>
    <property type="evidence" value="ECO:0007669"/>
    <property type="project" value="InterPro"/>
</dbReference>
<dbReference type="RefSeq" id="WP_022935091.1">
    <property type="nucleotide sequence ID" value="NZ_CP007154.1"/>
</dbReference>
<keyword evidence="2" id="KW-0540">Nuclease</keyword>
<gene>
    <name evidence="2" type="ORF">MYB_02690</name>
</gene>
<dbReference type="STRING" id="743966.MYB_02690"/>
<dbReference type="Pfam" id="PF01844">
    <property type="entry name" value="HNH"/>
    <property type="match status" value="1"/>
</dbReference>
<dbReference type="OrthoDB" id="398920at2"/>
<dbReference type="GO" id="GO:0004519">
    <property type="term" value="F:endonuclease activity"/>
    <property type="evidence" value="ECO:0007669"/>
    <property type="project" value="UniProtKB-KW"/>
</dbReference>
<sequence length="427" mass="51040">MTWKNKKFSDIISDTNFTNIKLLFFMFFNLSNISKDKSFFEFSINYKKIEKIKEYYEQEDVALINNENFENYLDLKFSFKNFTHKLLIENDKQLTKKEFFEEIYKKILVIKFNDKNFDIDLFEKSFVLGLFAFRGSPDVKPNYFSVDVLVKNIDKNYMTKFTNLLLASNWIKDLNLNLNFRNLQNQYTSGEKKRYPQVRVQLDLFWQKYKSDLMKLNIAKAHYMNKELKNKHLNKNANNKKDYIHRLLLYTNCFTDENGIVEIDKKKVNEYRKILNFKVNEYDKQLGFNIASNSTNNKEEKIQRNQQLVEFAKIKLPDFCFGCKDKFDLSVRTFYRKNSNVPYLEIHHTIPFSQDHKNDTIENLVKLCPVCHKAMTKNRADENLQKEIIESILKSSDETTKFIQETFENQINETKGNIVDFVLSKLV</sequence>